<evidence type="ECO:0000313" key="1">
    <source>
        <dbReference type="EMBL" id="GIM76844.1"/>
    </source>
</evidence>
<proteinExistence type="predicted"/>
<evidence type="ECO:0000313" key="2">
    <source>
        <dbReference type="Proteomes" id="UP000680865"/>
    </source>
</evidence>
<reference evidence="1" key="1">
    <citation type="submission" date="2021-03" db="EMBL/GenBank/DDBJ databases">
        <title>Whole genome shotgun sequence of Actinoplanes consettensis NBRC 14913.</title>
        <authorList>
            <person name="Komaki H."/>
            <person name="Tamura T."/>
        </authorList>
    </citation>
    <scope>NUCLEOTIDE SEQUENCE</scope>
    <source>
        <strain evidence="1">NBRC 14913</strain>
    </source>
</reference>
<comment type="caution">
    <text evidence="1">The sequence shown here is derived from an EMBL/GenBank/DDBJ whole genome shotgun (WGS) entry which is preliminary data.</text>
</comment>
<dbReference type="EMBL" id="BOQP01000028">
    <property type="protein sequence ID" value="GIM76844.1"/>
    <property type="molecule type" value="Genomic_DNA"/>
</dbReference>
<gene>
    <name evidence="1" type="ORF">Aco04nite_52450</name>
</gene>
<keyword evidence="2" id="KW-1185">Reference proteome</keyword>
<dbReference type="AlphaFoldDB" id="A0A919SRY7"/>
<sequence>MPGYQSYPTWQPGADEYNVEPGKLPISAELAEELNTWGDDYDATLVIDDPASSGFPDDASENAFAERGAQLARRLARELAGRYRVEYHDIRTGQRDTITG</sequence>
<name>A0A919SRY7_9ACTN</name>
<organism evidence="1 2">
    <name type="scientific">Winogradskya consettensis</name>
    <dbReference type="NCBI Taxonomy" id="113560"/>
    <lineage>
        <taxon>Bacteria</taxon>
        <taxon>Bacillati</taxon>
        <taxon>Actinomycetota</taxon>
        <taxon>Actinomycetes</taxon>
        <taxon>Micromonosporales</taxon>
        <taxon>Micromonosporaceae</taxon>
        <taxon>Winogradskya</taxon>
    </lineage>
</organism>
<accession>A0A919SRY7</accession>
<dbReference type="Proteomes" id="UP000680865">
    <property type="component" value="Unassembled WGS sequence"/>
</dbReference>
<protein>
    <submittedName>
        <fullName evidence="1">Uncharacterized protein</fullName>
    </submittedName>
</protein>